<gene>
    <name evidence="1" type="ORF">C900_00166</name>
</gene>
<organism evidence="1 2">
    <name type="scientific">Fulvivirga imtechensis AK7</name>
    <dbReference type="NCBI Taxonomy" id="1237149"/>
    <lineage>
        <taxon>Bacteria</taxon>
        <taxon>Pseudomonadati</taxon>
        <taxon>Bacteroidota</taxon>
        <taxon>Cytophagia</taxon>
        <taxon>Cytophagales</taxon>
        <taxon>Fulvivirgaceae</taxon>
        <taxon>Fulvivirga</taxon>
    </lineage>
</organism>
<evidence type="ECO:0000313" key="1">
    <source>
        <dbReference type="EMBL" id="ELR68655.1"/>
    </source>
</evidence>
<dbReference type="eggNOG" id="COG1044">
    <property type="taxonomic scope" value="Bacteria"/>
</dbReference>
<accession>L8JIK0</accession>
<protein>
    <recommendedName>
        <fullName evidence="3">Cell wall surface anchor family protein</fullName>
    </recommendedName>
</protein>
<evidence type="ECO:0008006" key="3">
    <source>
        <dbReference type="Google" id="ProtNLM"/>
    </source>
</evidence>
<name>L8JIK0_9BACT</name>
<dbReference type="STRING" id="1237149.C900_00166"/>
<evidence type="ECO:0000313" key="2">
    <source>
        <dbReference type="Proteomes" id="UP000011135"/>
    </source>
</evidence>
<sequence length="426" mass="46527">MIQLRLERPNSYSGFADIGTSSGNLYFYPGGYDLKNGNFLINTTGRMGIGTISPMAKIHIFNGLSGGTAHGFADAVIEDDSEAMVLLLSPNNQMGYYGFADSDDPFVAGMQYNHNVNELIFRVNDHNSDMVINSDGNIGIGTVSPNGRLHVTNTTTYGTAHGMADAIVEDADHPMMLLLSNNSSTSYYGFADTDDPYVGGMEYNHSSNQLILRANNHLSDVIIDAEGDMGIGTTNPKRKLHASSESMVQLRLERPNTATGVTDIGSANGDLYFYPGGYDLKNGDVFIHTSGKVGIGTTDPGSFKLAVEGKIGAREVQVTATNPWPDYVFEENYPLTPLSDLEVYLKENKHLPGIPDAKTVEEEGVKLGEMNTKLLEKVEELTLYLLEQNKINQQQAEEMTAKDSEIELLKARLETLESIVQKLSDQ</sequence>
<comment type="caution">
    <text evidence="1">The sequence shown here is derived from an EMBL/GenBank/DDBJ whole genome shotgun (WGS) entry which is preliminary data.</text>
</comment>
<dbReference type="EMBL" id="AMZN01000100">
    <property type="protein sequence ID" value="ELR68655.1"/>
    <property type="molecule type" value="Genomic_DNA"/>
</dbReference>
<proteinExistence type="predicted"/>
<dbReference type="PATRIC" id="fig|1237149.3.peg.5284"/>
<dbReference type="Proteomes" id="UP000011135">
    <property type="component" value="Unassembled WGS sequence"/>
</dbReference>
<reference evidence="1 2" key="1">
    <citation type="submission" date="2012-12" db="EMBL/GenBank/DDBJ databases">
        <title>Genome assembly of Fulvivirga imtechensis AK7.</title>
        <authorList>
            <person name="Nupur N."/>
            <person name="Khatri I."/>
            <person name="Kumar R."/>
            <person name="Subramanian S."/>
            <person name="Pinnaka A."/>
        </authorList>
    </citation>
    <scope>NUCLEOTIDE SEQUENCE [LARGE SCALE GENOMIC DNA]</scope>
    <source>
        <strain evidence="1 2">AK7</strain>
    </source>
</reference>
<dbReference type="AlphaFoldDB" id="L8JIK0"/>
<keyword evidence="2" id="KW-1185">Reference proteome</keyword>